<proteinExistence type="predicted"/>
<sequence>MALIHEEADEEIEIEFEATPKRYVPLSDLYSATAPCITATRSSNVKSKKIKARKLHRGHHFHCEKPPTHSKKPPLLHCYSRRRPKNHLHSLQEPAFFDSLVSRSQPQSNVSPALEIVQEDGPLVEKKDEDCGLGSMKKNNDKKKLKKKKKRKREFGGSDVVKLDADLSSLKQLDEPRVGESLNQNCDVNNADISRKRKRRRASGNCKNPDDYQMVYWPLDGYWYSGHVVGFNAETDRHHVSYEDGEEEYILLSKERVKFYISRDEMQQLNLSYRTKTSEMDDLDFSEMVALAASFDDSHEHGPGDIIWAKLTGHAMWPAIIVDESLIVNLKGLNRNSGVKSVSVQFFGTHDFARINMKQVISFLRGLLSSFHLKCKKSHFVQSLEEAKISCVTEYLTIAQKYVDMWSQVSVIWLYPPMKWLDSIGTLTSLTKAFALFKVEFYWCLIHVLASEPSLDVDLVFQLLSVYCDLSSRVCNWVSRYRVGHQGGQDRGYATNLEEEIGMNPHLERGRNNEKPKSKEILKSDGSKDCCIQLDNPRGHWCRACSYEFDSKRHNSNFVHLEFHGSYILDVFVEWLTSIERLLEYHDVSEERKRQWSLKASKFKGSTPSSCWNKIYKRIRKTQCSSDGFIAEGGLGRIFNSGCDMFGFSNPEISKLIQGDQEPSYDLYKHFEKFLNFSP</sequence>
<dbReference type="InterPro" id="IPR003889">
    <property type="entry name" value="FYrich_C"/>
</dbReference>
<dbReference type="GO" id="GO:0000785">
    <property type="term" value="C:chromatin"/>
    <property type="evidence" value="ECO:0007669"/>
    <property type="project" value="TreeGrafter"/>
</dbReference>
<dbReference type="Gene3D" id="2.30.30.140">
    <property type="match status" value="2"/>
</dbReference>
<evidence type="ECO:0000313" key="7">
    <source>
        <dbReference type="EMBL" id="THG03671.1"/>
    </source>
</evidence>
<dbReference type="PROSITE" id="PS50812">
    <property type="entry name" value="PWWP"/>
    <property type="match status" value="1"/>
</dbReference>
<keyword evidence="2" id="KW-0227">DNA damage</keyword>
<dbReference type="GO" id="GO:0005634">
    <property type="term" value="C:nucleus"/>
    <property type="evidence" value="ECO:0007669"/>
    <property type="project" value="UniProtKB-SubCell"/>
</dbReference>
<dbReference type="PANTHER" id="PTHR12663:SF69">
    <property type="entry name" value="SISTER CHROMATID COHESION PROTEIN PDS5 HOMOLOG E"/>
    <property type="match status" value="1"/>
</dbReference>
<feature type="domain" description="PWWP" evidence="6">
    <location>
        <begin position="303"/>
        <end position="366"/>
    </location>
</feature>
<dbReference type="CDD" id="cd20404">
    <property type="entry name" value="Tudor_Agenet_AtEML-like"/>
    <property type="match status" value="1"/>
</dbReference>
<protein>
    <recommendedName>
        <fullName evidence="6">PWWP domain-containing protein</fullName>
    </recommendedName>
</protein>
<evidence type="ECO:0000256" key="2">
    <source>
        <dbReference type="ARBA" id="ARBA00022763"/>
    </source>
</evidence>
<dbReference type="GO" id="GO:0007064">
    <property type="term" value="P:mitotic sister chromatid cohesion"/>
    <property type="evidence" value="ECO:0007669"/>
    <property type="project" value="InterPro"/>
</dbReference>
<keyword evidence="4" id="KW-0539">Nucleus</keyword>
<dbReference type="SMART" id="SM00542">
    <property type="entry name" value="FYRC"/>
    <property type="match status" value="1"/>
</dbReference>
<dbReference type="InterPro" id="IPR039776">
    <property type="entry name" value="Pds5"/>
</dbReference>
<name>A0A4S4DL70_CAMSN</name>
<dbReference type="STRING" id="542762.A0A4S4DL70"/>
<dbReference type="InterPro" id="IPR000313">
    <property type="entry name" value="PWWP_dom"/>
</dbReference>
<dbReference type="SUPFAM" id="SSF63748">
    <property type="entry name" value="Tudor/PWWP/MBT"/>
    <property type="match status" value="2"/>
</dbReference>
<evidence type="ECO:0000256" key="5">
    <source>
        <dbReference type="SAM" id="MobiDB-lite"/>
    </source>
</evidence>
<dbReference type="PANTHER" id="PTHR12663">
    <property type="entry name" value="ANDROGEN INDUCED INHIBITOR OF PROLIFERATION AS3 / PDS5-RELATED"/>
    <property type="match status" value="1"/>
</dbReference>
<dbReference type="SMART" id="SM00293">
    <property type="entry name" value="PWWP"/>
    <property type="match status" value="1"/>
</dbReference>
<dbReference type="Pfam" id="PF05965">
    <property type="entry name" value="FYRC"/>
    <property type="match status" value="1"/>
</dbReference>
<dbReference type="Proteomes" id="UP000306102">
    <property type="component" value="Unassembled WGS sequence"/>
</dbReference>
<evidence type="ECO:0000256" key="4">
    <source>
        <dbReference type="ARBA" id="ARBA00023242"/>
    </source>
</evidence>
<evidence type="ECO:0000256" key="3">
    <source>
        <dbReference type="ARBA" id="ARBA00023204"/>
    </source>
</evidence>
<feature type="compositionally biased region" description="Basic residues" evidence="5">
    <location>
        <begin position="140"/>
        <end position="153"/>
    </location>
</feature>
<dbReference type="CDD" id="cd20142">
    <property type="entry name" value="PWWP_AtATX1-like"/>
    <property type="match status" value="1"/>
</dbReference>
<reference evidence="7 8" key="1">
    <citation type="journal article" date="2018" name="Proc. Natl. Acad. Sci. U.S.A.">
        <title>Draft genome sequence of Camellia sinensis var. sinensis provides insights into the evolution of the tea genome and tea quality.</title>
        <authorList>
            <person name="Wei C."/>
            <person name="Yang H."/>
            <person name="Wang S."/>
            <person name="Zhao J."/>
            <person name="Liu C."/>
            <person name="Gao L."/>
            <person name="Xia E."/>
            <person name="Lu Y."/>
            <person name="Tai Y."/>
            <person name="She G."/>
            <person name="Sun J."/>
            <person name="Cao H."/>
            <person name="Tong W."/>
            <person name="Gao Q."/>
            <person name="Li Y."/>
            <person name="Deng W."/>
            <person name="Jiang X."/>
            <person name="Wang W."/>
            <person name="Chen Q."/>
            <person name="Zhang S."/>
            <person name="Li H."/>
            <person name="Wu J."/>
            <person name="Wang P."/>
            <person name="Li P."/>
            <person name="Shi C."/>
            <person name="Zheng F."/>
            <person name="Jian J."/>
            <person name="Huang B."/>
            <person name="Shan D."/>
            <person name="Shi M."/>
            <person name="Fang C."/>
            <person name="Yue Y."/>
            <person name="Li F."/>
            <person name="Li D."/>
            <person name="Wei S."/>
            <person name="Han B."/>
            <person name="Jiang C."/>
            <person name="Yin Y."/>
            <person name="Xia T."/>
            <person name="Zhang Z."/>
            <person name="Bennetzen J.L."/>
            <person name="Zhao S."/>
            <person name="Wan X."/>
        </authorList>
    </citation>
    <scope>NUCLEOTIDE SEQUENCE [LARGE SCALE GENOMIC DNA]</scope>
    <source>
        <strain evidence="8">cv. Shuchazao</strain>
        <tissue evidence="7">Leaf</tissue>
    </source>
</reference>
<comment type="subcellular location">
    <subcellularLocation>
        <location evidence="1">Nucleus</location>
    </subcellularLocation>
</comment>
<evidence type="ECO:0000256" key="1">
    <source>
        <dbReference type="ARBA" id="ARBA00004123"/>
    </source>
</evidence>
<evidence type="ECO:0000259" key="6">
    <source>
        <dbReference type="PROSITE" id="PS50812"/>
    </source>
</evidence>
<organism evidence="7 8">
    <name type="scientific">Camellia sinensis var. sinensis</name>
    <name type="common">China tea</name>
    <dbReference type="NCBI Taxonomy" id="542762"/>
    <lineage>
        <taxon>Eukaryota</taxon>
        <taxon>Viridiplantae</taxon>
        <taxon>Streptophyta</taxon>
        <taxon>Embryophyta</taxon>
        <taxon>Tracheophyta</taxon>
        <taxon>Spermatophyta</taxon>
        <taxon>Magnoliopsida</taxon>
        <taxon>eudicotyledons</taxon>
        <taxon>Gunneridae</taxon>
        <taxon>Pentapetalae</taxon>
        <taxon>asterids</taxon>
        <taxon>Ericales</taxon>
        <taxon>Theaceae</taxon>
        <taxon>Camellia</taxon>
    </lineage>
</organism>
<dbReference type="AlphaFoldDB" id="A0A4S4DL70"/>
<keyword evidence="3" id="KW-0234">DNA repair</keyword>
<dbReference type="Gene3D" id="3.30.160.360">
    <property type="match status" value="1"/>
</dbReference>
<evidence type="ECO:0000313" key="8">
    <source>
        <dbReference type="Proteomes" id="UP000306102"/>
    </source>
</evidence>
<accession>A0A4S4DL70</accession>
<keyword evidence="8" id="KW-1185">Reference proteome</keyword>
<feature type="region of interest" description="Disordered" evidence="5">
    <location>
        <begin position="127"/>
        <end position="155"/>
    </location>
</feature>
<dbReference type="GO" id="GO:0006281">
    <property type="term" value="P:DNA repair"/>
    <property type="evidence" value="ECO:0007669"/>
    <property type="project" value="UniProtKB-KW"/>
</dbReference>
<dbReference type="EMBL" id="SDRB02010904">
    <property type="protein sequence ID" value="THG03671.1"/>
    <property type="molecule type" value="Genomic_DNA"/>
</dbReference>
<comment type="caution">
    <text evidence="7">The sequence shown here is derived from an EMBL/GenBank/DDBJ whole genome shotgun (WGS) entry which is preliminary data.</text>
</comment>
<gene>
    <name evidence="7" type="ORF">TEA_023978</name>
</gene>
<dbReference type="Pfam" id="PF00855">
    <property type="entry name" value="PWWP"/>
    <property type="match status" value="1"/>
</dbReference>